<dbReference type="AlphaFoldDB" id="A0AAE4CMJ3"/>
<proteinExistence type="predicted"/>
<dbReference type="Proteomes" id="UP001180845">
    <property type="component" value="Unassembled WGS sequence"/>
</dbReference>
<dbReference type="InterPro" id="IPR036868">
    <property type="entry name" value="TusA-like_sf"/>
</dbReference>
<evidence type="ECO:0000259" key="1">
    <source>
        <dbReference type="Pfam" id="PF01206"/>
    </source>
</evidence>
<evidence type="ECO:0000313" key="3">
    <source>
        <dbReference type="Proteomes" id="UP001180845"/>
    </source>
</evidence>
<dbReference type="SUPFAM" id="SSF64307">
    <property type="entry name" value="SirA-like"/>
    <property type="match status" value="1"/>
</dbReference>
<gene>
    <name evidence="2" type="ORF">JOF55_003085</name>
</gene>
<dbReference type="GO" id="GO:0016740">
    <property type="term" value="F:transferase activity"/>
    <property type="evidence" value="ECO:0007669"/>
    <property type="project" value="UniProtKB-KW"/>
</dbReference>
<organism evidence="2 3">
    <name type="scientific">Haloactinomyces albus</name>
    <dbReference type="NCBI Taxonomy" id="1352928"/>
    <lineage>
        <taxon>Bacteria</taxon>
        <taxon>Bacillati</taxon>
        <taxon>Actinomycetota</taxon>
        <taxon>Actinomycetes</taxon>
        <taxon>Actinopolysporales</taxon>
        <taxon>Actinopolysporaceae</taxon>
        <taxon>Haloactinomyces</taxon>
    </lineage>
</organism>
<sequence length="70" mass="7747">MRWDAGRMGCGELIVGLKQRLATLPPGSSLELLAEDPGVSEDLPAWCRLTGHRLVEAHPPRYVIEPRKEA</sequence>
<dbReference type="Pfam" id="PF01206">
    <property type="entry name" value="TusA"/>
    <property type="match status" value="1"/>
</dbReference>
<name>A0AAE4CMJ3_9ACTN</name>
<evidence type="ECO:0000313" key="2">
    <source>
        <dbReference type="EMBL" id="MDR7302904.1"/>
    </source>
</evidence>
<reference evidence="2" key="1">
    <citation type="submission" date="2023-07" db="EMBL/GenBank/DDBJ databases">
        <title>Sequencing the genomes of 1000 actinobacteria strains.</title>
        <authorList>
            <person name="Klenk H.-P."/>
        </authorList>
    </citation>
    <scope>NUCLEOTIDE SEQUENCE</scope>
    <source>
        <strain evidence="2">DSM 45977</strain>
    </source>
</reference>
<dbReference type="InterPro" id="IPR001455">
    <property type="entry name" value="TusA-like"/>
</dbReference>
<dbReference type="RefSeq" id="WP_310274832.1">
    <property type="nucleotide sequence ID" value="NZ_JAVDXW010000001.1"/>
</dbReference>
<protein>
    <submittedName>
        <fullName evidence="2">tRNA 2-thiouridine synthesizing protein A</fullName>
        <ecNumber evidence="2">2.8.1.-</ecNumber>
    </submittedName>
</protein>
<keyword evidence="3" id="KW-1185">Reference proteome</keyword>
<comment type="caution">
    <text evidence="2">The sequence shown here is derived from an EMBL/GenBank/DDBJ whole genome shotgun (WGS) entry which is preliminary data.</text>
</comment>
<dbReference type="EC" id="2.8.1.-" evidence="2"/>
<feature type="domain" description="UPF0033" evidence="1">
    <location>
        <begin position="4"/>
        <end position="59"/>
    </location>
</feature>
<dbReference type="Gene3D" id="3.30.110.40">
    <property type="entry name" value="TusA-like domain"/>
    <property type="match status" value="1"/>
</dbReference>
<keyword evidence="2" id="KW-0808">Transferase</keyword>
<accession>A0AAE4CMJ3</accession>
<dbReference type="EMBL" id="JAVDXW010000001">
    <property type="protein sequence ID" value="MDR7302904.1"/>
    <property type="molecule type" value="Genomic_DNA"/>
</dbReference>